<dbReference type="InterPro" id="IPR014729">
    <property type="entry name" value="Rossmann-like_a/b/a_fold"/>
</dbReference>
<evidence type="ECO:0000256" key="7">
    <source>
        <dbReference type="ARBA" id="ARBA00022993"/>
    </source>
</evidence>
<proteinExistence type="inferred from homology"/>
<feature type="site" description="Transition state stabilizer" evidence="9">
    <location>
        <position position="17"/>
    </location>
</feature>
<dbReference type="PANTHER" id="PTHR21342">
    <property type="entry name" value="PHOSPHOPANTETHEINE ADENYLYLTRANSFERASE"/>
    <property type="match status" value="1"/>
</dbReference>
<evidence type="ECO:0000256" key="2">
    <source>
        <dbReference type="ARBA" id="ARBA00022679"/>
    </source>
</evidence>
<dbReference type="Pfam" id="PF01467">
    <property type="entry name" value="CTP_transf_like"/>
    <property type="match status" value="1"/>
</dbReference>
<feature type="binding site" evidence="9">
    <location>
        <position position="17"/>
    </location>
    <ligand>
        <name>ATP</name>
        <dbReference type="ChEBI" id="CHEBI:30616"/>
    </ligand>
</feature>
<evidence type="ECO:0000256" key="9">
    <source>
        <dbReference type="HAMAP-Rule" id="MF_00151"/>
    </source>
</evidence>
<evidence type="ECO:0000256" key="4">
    <source>
        <dbReference type="ARBA" id="ARBA00022741"/>
    </source>
</evidence>
<dbReference type="AlphaFoldDB" id="A0A2A9HI80"/>
<dbReference type="SUPFAM" id="SSF52374">
    <property type="entry name" value="Nucleotidylyl transferase"/>
    <property type="match status" value="1"/>
</dbReference>
<feature type="binding site" evidence="9">
    <location>
        <position position="98"/>
    </location>
    <ligand>
        <name>ATP</name>
        <dbReference type="ChEBI" id="CHEBI:30616"/>
    </ligand>
</feature>
<keyword evidence="12" id="KW-1185">Reference proteome</keyword>
<feature type="binding site" evidence="9">
    <location>
        <position position="87"/>
    </location>
    <ligand>
        <name>substrate</name>
    </ligand>
</feature>
<gene>
    <name evidence="9" type="primary">coaD</name>
    <name evidence="11" type="ORF">A9A59_1913</name>
</gene>
<dbReference type="RefSeq" id="WP_098504045.1">
    <property type="nucleotide sequence ID" value="NZ_PDJQ01000001.1"/>
</dbReference>
<comment type="cofactor">
    <cofactor evidence="9">
        <name>Mg(2+)</name>
        <dbReference type="ChEBI" id="CHEBI:18420"/>
    </cofactor>
</comment>
<keyword evidence="6 9" id="KW-0460">Magnesium</keyword>
<dbReference type="CDD" id="cd02163">
    <property type="entry name" value="PPAT"/>
    <property type="match status" value="1"/>
</dbReference>
<comment type="function">
    <text evidence="9">Reversibly transfers an adenylyl group from ATP to 4'-phosphopantetheine, yielding dephospho-CoA (dPCoA) and pyrophosphate.</text>
</comment>
<dbReference type="InterPro" id="IPR004821">
    <property type="entry name" value="Cyt_trans-like"/>
</dbReference>
<evidence type="ECO:0000256" key="5">
    <source>
        <dbReference type="ARBA" id="ARBA00022840"/>
    </source>
</evidence>
<feature type="binding site" evidence="9">
    <location>
        <begin position="88"/>
        <end position="90"/>
    </location>
    <ligand>
        <name>ATP</name>
        <dbReference type="ChEBI" id="CHEBI:30616"/>
    </ligand>
</feature>
<dbReference type="GO" id="GO:0015937">
    <property type="term" value="P:coenzyme A biosynthetic process"/>
    <property type="evidence" value="ECO:0007669"/>
    <property type="project" value="UniProtKB-UniRule"/>
</dbReference>
<evidence type="ECO:0000313" key="11">
    <source>
        <dbReference type="EMBL" id="PFG74676.1"/>
    </source>
</evidence>
<feature type="domain" description="Cytidyltransferase-like" evidence="10">
    <location>
        <begin position="5"/>
        <end position="133"/>
    </location>
</feature>
<keyword evidence="1 9" id="KW-0963">Cytoplasm</keyword>
<comment type="catalytic activity">
    <reaction evidence="8 9">
        <text>(R)-4'-phosphopantetheine + ATP + H(+) = 3'-dephospho-CoA + diphosphate</text>
        <dbReference type="Rhea" id="RHEA:19801"/>
        <dbReference type="ChEBI" id="CHEBI:15378"/>
        <dbReference type="ChEBI" id="CHEBI:30616"/>
        <dbReference type="ChEBI" id="CHEBI:33019"/>
        <dbReference type="ChEBI" id="CHEBI:57328"/>
        <dbReference type="ChEBI" id="CHEBI:61723"/>
        <dbReference type="EC" id="2.7.7.3"/>
    </reaction>
</comment>
<keyword evidence="7 9" id="KW-0173">Coenzyme A biosynthesis</keyword>
<dbReference type="GO" id="GO:0005524">
    <property type="term" value="F:ATP binding"/>
    <property type="evidence" value="ECO:0007669"/>
    <property type="project" value="UniProtKB-KW"/>
</dbReference>
<dbReference type="Gene3D" id="3.40.50.620">
    <property type="entry name" value="HUPs"/>
    <property type="match status" value="1"/>
</dbReference>
<dbReference type="NCBIfam" id="TIGR01510">
    <property type="entry name" value="coaD_prev_kdtB"/>
    <property type="match status" value="1"/>
</dbReference>
<name>A0A2A9HI80_TEPT2</name>
<comment type="similarity">
    <text evidence="9">Belongs to the bacterial CoaD family.</text>
</comment>
<accession>A0A2A9HI80</accession>
<evidence type="ECO:0000256" key="3">
    <source>
        <dbReference type="ARBA" id="ARBA00022695"/>
    </source>
</evidence>
<evidence type="ECO:0000259" key="10">
    <source>
        <dbReference type="Pfam" id="PF01467"/>
    </source>
</evidence>
<comment type="subcellular location">
    <subcellularLocation>
        <location evidence="9">Cytoplasm</location>
    </subcellularLocation>
</comment>
<dbReference type="HAMAP" id="MF_00151">
    <property type="entry name" value="PPAT_bact"/>
    <property type="match status" value="1"/>
</dbReference>
<dbReference type="InterPro" id="IPR001980">
    <property type="entry name" value="PPAT"/>
</dbReference>
<keyword evidence="4 9" id="KW-0547">Nucleotide-binding</keyword>
<dbReference type="Proteomes" id="UP000223071">
    <property type="component" value="Unassembled WGS sequence"/>
</dbReference>
<feature type="binding site" evidence="9">
    <location>
        <begin position="123"/>
        <end position="129"/>
    </location>
    <ligand>
        <name>ATP</name>
        <dbReference type="ChEBI" id="CHEBI:30616"/>
    </ligand>
</feature>
<dbReference type="EC" id="2.7.7.3" evidence="9"/>
<comment type="pathway">
    <text evidence="9">Cofactor biosynthesis; coenzyme A biosynthesis; CoA from (R)-pantothenate: step 4/5.</text>
</comment>
<organism evidence="11 12">
    <name type="scientific">Tepidiforma thermophila (strain KCTC 52669 / CGMCC 1.13589 / G233)</name>
    <dbReference type="NCBI Taxonomy" id="2761530"/>
    <lineage>
        <taxon>Bacteria</taxon>
        <taxon>Bacillati</taxon>
        <taxon>Chloroflexota</taxon>
        <taxon>Tepidiformia</taxon>
        <taxon>Tepidiformales</taxon>
        <taxon>Tepidiformaceae</taxon>
        <taxon>Tepidiforma</taxon>
    </lineage>
</organism>
<dbReference type="UniPathway" id="UPA00241">
    <property type="reaction ID" value="UER00355"/>
</dbReference>
<protein>
    <recommendedName>
        <fullName evidence="9">Phosphopantetheine adenylyltransferase</fullName>
        <ecNumber evidence="9">2.7.7.3</ecNumber>
    </recommendedName>
    <alternativeName>
        <fullName evidence="9">Dephospho-CoA pyrophosphorylase</fullName>
    </alternativeName>
    <alternativeName>
        <fullName evidence="9">Pantetheine-phosphate adenylyltransferase</fullName>
        <shortName evidence="9">PPAT</shortName>
    </alternativeName>
</protein>
<comment type="subunit">
    <text evidence="9">Homohexamer.</text>
</comment>
<dbReference type="NCBIfam" id="TIGR00125">
    <property type="entry name" value="cyt_tran_rel"/>
    <property type="match status" value="1"/>
</dbReference>
<sequence length="160" mass="18167">MRIAVYPGGFDPVTNGHLDLIVRMTHLFDRVIVAVVKGRDKATMFTWEERIDMVKQAVANLPTVEVEGFDEMTVEFAKRKGAVAIVRGIRAVSDFEVEFDMAMMNRKMAPHLESVFLMANQEFLYISASRIREVSRLGYDVADLVPPHVRAALRRKLGQE</sequence>
<dbReference type="EMBL" id="PDJQ01000001">
    <property type="protein sequence ID" value="PFG74676.1"/>
    <property type="molecule type" value="Genomic_DNA"/>
</dbReference>
<evidence type="ECO:0000256" key="1">
    <source>
        <dbReference type="ARBA" id="ARBA00022490"/>
    </source>
</evidence>
<evidence type="ECO:0000313" key="12">
    <source>
        <dbReference type="Proteomes" id="UP000223071"/>
    </source>
</evidence>
<dbReference type="PRINTS" id="PR01020">
    <property type="entry name" value="LPSBIOSNTHSS"/>
</dbReference>
<feature type="binding site" evidence="9">
    <location>
        <position position="73"/>
    </location>
    <ligand>
        <name>substrate</name>
    </ligand>
</feature>
<dbReference type="GO" id="GO:0004595">
    <property type="term" value="F:pantetheine-phosphate adenylyltransferase activity"/>
    <property type="evidence" value="ECO:0007669"/>
    <property type="project" value="UniProtKB-UniRule"/>
</dbReference>
<comment type="caution">
    <text evidence="9">Lacks conserved residue(s) required for the propagation of feature annotation.</text>
</comment>
<feature type="binding site" evidence="9">
    <location>
        <position position="41"/>
    </location>
    <ligand>
        <name>substrate</name>
    </ligand>
</feature>
<keyword evidence="5 9" id="KW-0067">ATP-binding</keyword>
<evidence type="ECO:0000256" key="8">
    <source>
        <dbReference type="ARBA" id="ARBA00029346"/>
    </source>
</evidence>
<dbReference type="GO" id="GO:0005737">
    <property type="term" value="C:cytoplasm"/>
    <property type="evidence" value="ECO:0007669"/>
    <property type="project" value="UniProtKB-SubCell"/>
</dbReference>
<reference evidence="11 12" key="1">
    <citation type="submission" date="2017-09" db="EMBL/GenBank/DDBJ databases">
        <title>Sequencing the genomes of two abundant thermophiles in Great Basin hot springs: Thermocrinis jamiesonii and novel Chloroflexi Thermoflexus hugenholtzii.</title>
        <authorList>
            <person name="Hedlund B."/>
        </authorList>
    </citation>
    <scope>NUCLEOTIDE SEQUENCE [LARGE SCALE GENOMIC DNA]</scope>
    <source>
        <strain evidence="11 12">G233</strain>
    </source>
</reference>
<comment type="caution">
    <text evidence="11">The sequence shown here is derived from an EMBL/GenBank/DDBJ whole genome shotgun (WGS) entry which is preliminary data.</text>
</comment>
<dbReference type="PANTHER" id="PTHR21342:SF1">
    <property type="entry name" value="PHOSPHOPANTETHEINE ADENYLYLTRANSFERASE"/>
    <property type="match status" value="1"/>
</dbReference>
<keyword evidence="2 9" id="KW-0808">Transferase</keyword>
<evidence type="ECO:0000256" key="6">
    <source>
        <dbReference type="ARBA" id="ARBA00022842"/>
    </source>
</evidence>
<keyword evidence="3 9" id="KW-0548">Nucleotidyltransferase</keyword>